<organism evidence="1 2">
    <name type="scientific">Salmonella enterica subsp. enterica serovar Bovismorbificans</name>
    <dbReference type="NCBI Taxonomy" id="58097"/>
    <lineage>
        <taxon>Bacteria</taxon>
        <taxon>Pseudomonadati</taxon>
        <taxon>Pseudomonadota</taxon>
        <taxon>Gammaproteobacteria</taxon>
        <taxon>Enterobacterales</taxon>
        <taxon>Enterobacteriaceae</taxon>
        <taxon>Salmonella</taxon>
    </lineage>
</organism>
<dbReference type="Proteomes" id="UP000041314">
    <property type="component" value="Unassembled WGS sequence"/>
</dbReference>
<dbReference type="EMBL" id="CQPA01000049">
    <property type="protein sequence ID" value="CNV02089.1"/>
    <property type="molecule type" value="Genomic_DNA"/>
</dbReference>
<gene>
    <name evidence="1" type="ORF">ERS008198_04136</name>
</gene>
<protein>
    <submittedName>
        <fullName evidence="1">Uncharacterized protein</fullName>
    </submittedName>
</protein>
<proteinExistence type="predicted"/>
<sequence>MTISASWLTSVRGEKHRLNMLPSFFGVMSPKKRSKKEGRQSAVPLFSTIQRSIPIPITSYSLIAAVERYLRREGVDRHSMVKNHSFFTKIAYSLRVITIFSRR</sequence>
<accession>A0A655E3D4</accession>
<evidence type="ECO:0000313" key="1">
    <source>
        <dbReference type="EMBL" id="CNV02089.1"/>
    </source>
</evidence>
<evidence type="ECO:0000313" key="2">
    <source>
        <dbReference type="Proteomes" id="UP000041314"/>
    </source>
</evidence>
<name>A0A655E3D4_SALET</name>
<reference evidence="1 2" key="1">
    <citation type="submission" date="2015-03" db="EMBL/GenBank/DDBJ databases">
        <authorList>
            <consortium name="Pathogen Informatics"/>
        </authorList>
    </citation>
    <scope>NUCLEOTIDE SEQUENCE [LARGE SCALE GENOMIC DNA]</scope>
    <source>
        <strain evidence="1 2">A1104</strain>
    </source>
</reference>
<dbReference type="AlphaFoldDB" id="A0A655E3D4"/>